<dbReference type="InterPro" id="IPR000873">
    <property type="entry name" value="AMP-dep_synth/lig_dom"/>
</dbReference>
<keyword evidence="4" id="KW-0436">Ligase</keyword>
<keyword evidence="7" id="KW-1185">Reference proteome</keyword>
<dbReference type="SUPFAM" id="SSF52777">
    <property type="entry name" value="CoA-dependent acyltransferases"/>
    <property type="match status" value="2"/>
</dbReference>
<proteinExistence type="predicted"/>
<dbReference type="EMBL" id="WVUH01000043">
    <property type="protein sequence ID" value="MBO4205925.1"/>
    <property type="molecule type" value="Genomic_DNA"/>
</dbReference>
<dbReference type="Pfam" id="PF00501">
    <property type="entry name" value="AMP-binding"/>
    <property type="match status" value="1"/>
</dbReference>
<dbReference type="InterPro" id="IPR023213">
    <property type="entry name" value="CAT-like_dom_sf"/>
</dbReference>
<dbReference type="InterPro" id="IPR001242">
    <property type="entry name" value="Condensation_dom"/>
</dbReference>
<evidence type="ECO:0000313" key="6">
    <source>
        <dbReference type="EMBL" id="MBO4205925.1"/>
    </source>
</evidence>
<dbReference type="SUPFAM" id="SSF56801">
    <property type="entry name" value="Acetyl-CoA synthetase-like"/>
    <property type="match status" value="1"/>
</dbReference>
<dbReference type="PANTHER" id="PTHR44845:SF6">
    <property type="entry name" value="BETA-ALANINE-ACTIVATING ENZYME"/>
    <property type="match status" value="1"/>
</dbReference>
<dbReference type="Gene3D" id="3.40.50.980">
    <property type="match status" value="2"/>
</dbReference>
<comment type="caution">
    <text evidence="6">The sequence shown here is derived from an EMBL/GenBank/DDBJ whole genome shotgun (WGS) entry which is preliminary data.</text>
</comment>
<feature type="domain" description="Carrier" evidence="5">
    <location>
        <begin position="996"/>
        <end position="1071"/>
    </location>
</feature>
<gene>
    <name evidence="6" type="ORF">GSF22_07885</name>
</gene>
<dbReference type="InterPro" id="IPR025110">
    <property type="entry name" value="AMP-bd_C"/>
</dbReference>
<dbReference type="InterPro" id="IPR045851">
    <property type="entry name" value="AMP-bd_C_sf"/>
</dbReference>
<comment type="cofactor">
    <cofactor evidence="1">
        <name>pantetheine 4'-phosphate</name>
        <dbReference type="ChEBI" id="CHEBI:47942"/>
    </cofactor>
</comment>
<evidence type="ECO:0000256" key="1">
    <source>
        <dbReference type="ARBA" id="ARBA00001957"/>
    </source>
</evidence>
<dbReference type="InterPro" id="IPR010080">
    <property type="entry name" value="Thioester_reductase-like_dom"/>
</dbReference>
<reference evidence="6 7" key="1">
    <citation type="submission" date="2019-12" db="EMBL/GenBank/DDBJ databases">
        <title>Whole genome sequencing of endophytic Actinobacterium Micromonospora sp. MPMI6T.</title>
        <authorList>
            <person name="Evv R."/>
            <person name="Podile A.R."/>
        </authorList>
    </citation>
    <scope>NUCLEOTIDE SEQUENCE [LARGE SCALE GENOMIC DNA]</scope>
    <source>
        <strain evidence="6 7">MPMI6</strain>
    </source>
</reference>
<protein>
    <submittedName>
        <fullName evidence="6">Amino acid adenylation domain-containing protein</fullName>
    </submittedName>
</protein>
<keyword evidence="2" id="KW-0596">Phosphopantetheine</keyword>
<dbReference type="InterPro" id="IPR013120">
    <property type="entry name" value="FAR_NAD-bd"/>
</dbReference>
<dbReference type="PROSITE" id="PS50075">
    <property type="entry name" value="CARRIER"/>
    <property type="match status" value="1"/>
</dbReference>
<dbReference type="CDD" id="cd19531">
    <property type="entry name" value="LCL_NRPS-like"/>
    <property type="match status" value="1"/>
</dbReference>
<dbReference type="Pfam" id="PF00550">
    <property type="entry name" value="PP-binding"/>
    <property type="match status" value="1"/>
</dbReference>
<dbReference type="Pfam" id="PF13193">
    <property type="entry name" value="AMP-binding_C"/>
    <property type="match status" value="1"/>
</dbReference>
<dbReference type="RefSeq" id="WP_208812378.1">
    <property type="nucleotide sequence ID" value="NZ_WVUH01000043.1"/>
</dbReference>
<dbReference type="NCBIfam" id="TIGR01746">
    <property type="entry name" value="Thioester-redct"/>
    <property type="match status" value="1"/>
</dbReference>
<dbReference type="InterPro" id="IPR020845">
    <property type="entry name" value="AMP-binding_CS"/>
</dbReference>
<dbReference type="CDD" id="cd05930">
    <property type="entry name" value="A_NRPS"/>
    <property type="match status" value="1"/>
</dbReference>
<evidence type="ECO:0000313" key="7">
    <source>
        <dbReference type="Proteomes" id="UP000823521"/>
    </source>
</evidence>
<dbReference type="Pfam" id="PF07993">
    <property type="entry name" value="NAD_binding_4"/>
    <property type="match status" value="1"/>
</dbReference>
<sequence>MSSVREQVAELSDEEKRALLAQLLGQDGDREGERLLPSQRRYWVLHQVSPQVPTHVVRVVEVRGGLDVDVLNRALDALVDAHESLRTSYVAVEGRPVRGLAEPGSVRPGVTVLDVADDADEVHRVRVREAGRAFDLETAPLLRLSVLRRGPEHHEVIFTAHQMLADEATTDLLLGELADIYHGLATTGTAPAVAEPTMSLADVVRHERTWLGTPQARRETEFWTKRLAAVPTLELPTDRPRPVDRMPSLSGARVTRRLDADQVGLARQLADAQGTGLSEVTLAALVAVLSRYTLEQDITVGLPVDGRIESAYAGVLAPLENTVVVRADLGGEPSFRQLVDRVAAARTEAEQHQRLPFEQVVAQLKPEADFSRSPLHQVRFVDRSSTFGTREVGGTSWSVADVDTGLSAFDLTVYAHDGGDGYELVGEYNAELFKPETVERFLGHLAALLGAALADPDRRCADLKMLSDAETDLVLRQWNDTAAELPASPILHTLIAEQAERTPDAWAVMSGGQRLTYRELDSWANKLANHLRGHGVGPEELVAVMAHRRVSTVVGFLAVLKAGGGYVPVDPEQPGDRMRAVIADAGARIVISSEAIESLADDPALLRIAPEADEVLAGSDTAPEVVVDPANTAYVIYTSGSTGRPKGVVVPHRQIVNSTLARSAFGREAPESYAIPVALSFDASAAGLYWTLLTGGRIVLPSEDQVRNPALLARLVQTERITHITHMPSYYQLLLAAGGRQLISLKDISAGGDVFPAQLAVDHYKLLPWTKLYNDYGPTEVTVWATAQLSGAEEDGASVPIGRPIQNTQVYLLDANLQPVPVGVPGEIHVAGDGLARGYLGQPGLTADRFIPNPFGAPGDRLYRTGDLARYLADGRLEFLGRVDTQVKIRGFRIELGEIENALQQHPGVTSAVVDLRKSLPTDEGSLVAWVIPAEGTEAPTTAELTGHLQKLLPGYMIPSAIVSCAEFPLNAHGKVDRRALPEPEVKAVSLPTGEVPRRRIEKEIADVFAEALNVARVGLHDDFFSFGGSSLQLSRVGARLSKAYGMELPLHALFSTPTVAGVAARVELYEREGFEGLKATRDAVDDLDREAVLDETITGEGLPQADFFAPKAIFLTGATGYFGVFLLDQLIEQTDADIYCLVRARDVAGGMARLKNSCAMYEVPWDDRFERRVKAVIGDLGRPLFGLSPSNFDDLAKVIDTIYHNGALVNFSLPYSALKAPNVDGTVEMLRLASRYKTKQVHFVSTIDVFIAGHMNRPFLEVDLPAKPPQVPFSYPQSKWVSEKIIMKARERGLPVTIYRPSIMMGHPRTGACHAQNYVLTALRGFLEFGILPDYPESMNAITLDYASAAMVHVSRQEASLGNIYHLWNTDAIPHNALFPWIKSYGYPFEVVDFDEAVQLAINAGPDHPVYPMVPVLLLYTSGDAGLEMSMETEQAIDNRMECINLLDGIKGTGYEPAPLDEKYMHDCLDFLVRHGHLDPPSAFPRKR</sequence>
<dbReference type="PROSITE" id="PS00455">
    <property type="entry name" value="AMP_BINDING"/>
    <property type="match status" value="1"/>
</dbReference>
<dbReference type="Proteomes" id="UP000823521">
    <property type="component" value="Unassembled WGS sequence"/>
</dbReference>
<dbReference type="Gene3D" id="3.30.300.30">
    <property type="match status" value="1"/>
</dbReference>
<dbReference type="PANTHER" id="PTHR44845">
    <property type="entry name" value="CARRIER DOMAIN-CONTAINING PROTEIN"/>
    <property type="match status" value="1"/>
</dbReference>
<dbReference type="Gene3D" id="2.30.38.10">
    <property type="entry name" value="Luciferase, Domain 3"/>
    <property type="match status" value="1"/>
</dbReference>
<dbReference type="InterPro" id="IPR010071">
    <property type="entry name" value="AA_adenyl_dom"/>
</dbReference>
<dbReference type="Gene3D" id="3.40.50.720">
    <property type="entry name" value="NAD(P)-binding Rossmann-like Domain"/>
    <property type="match status" value="1"/>
</dbReference>
<organism evidence="6 7">
    <name type="scientific">Micromonospora echinofusca</name>
    <dbReference type="NCBI Taxonomy" id="47858"/>
    <lineage>
        <taxon>Bacteria</taxon>
        <taxon>Bacillati</taxon>
        <taxon>Actinomycetota</taxon>
        <taxon>Actinomycetes</taxon>
        <taxon>Micromonosporales</taxon>
        <taxon>Micromonosporaceae</taxon>
        <taxon>Micromonospora</taxon>
    </lineage>
</organism>
<dbReference type="SUPFAM" id="SSF47336">
    <property type="entry name" value="ACP-like"/>
    <property type="match status" value="1"/>
</dbReference>
<dbReference type="NCBIfam" id="TIGR01733">
    <property type="entry name" value="AA-adenyl-dom"/>
    <property type="match status" value="1"/>
</dbReference>
<keyword evidence="3" id="KW-0597">Phosphoprotein</keyword>
<dbReference type="Pfam" id="PF00668">
    <property type="entry name" value="Condensation"/>
    <property type="match status" value="1"/>
</dbReference>
<dbReference type="Gene3D" id="3.30.559.30">
    <property type="entry name" value="Nonribosomal peptide synthetase, condensation domain"/>
    <property type="match status" value="1"/>
</dbReference>
<dbReference type="CDD" id="cd05235">
    <property type="entry name" value="SDR_e1"/>
    <property type="match status" value="1"/>
</dbReference>
<dbReference type="InterPro" id="IPR036736">
    <property type="entry name" value="ACP-like_sf"/>
</dbReference>
<evidence type="ECO:0000256" key="3">
    <source>
        <dbReference type="ARBA" id="ARBA00022553"/>
    </source>
</evidence>
<dbReference type="InterPro" id="IPR036291">
    <property type="entry name" value="NAD(P)-bd_dom_sf"/>
</dbReference>
<evidence type="ECO:0000259" key="5">
    <source>
        <dbReference type="PROSITE" id="PS50075"/>
    </source>
</evidence>
<name>A0ABS3VN15_MICEH</name>
<dbReference type="Gene3D" id="1.10.1200.10">
    <property type="entry name" value="ACP-like"/>
    <property type="match status" value="1"/>
</dbReference>
<dbReference type="Gene3D" id="3.30.559.10">
    <property type="entry name" value="Chloramphenicol acetyltransferase-like domain"/>
    <property type="match status" value="1"/>
</dbReference>
<evidence type="ECO:0000256" key="4">
    <source>
        <dbReference type="ARBA" id="ARBA00022598"/>
    </source>
</evidence>
<evidence type="ECO:0000256" key="2">
    <source>
        <dbReference type="ARBA" id="ARBA00022450"/>
    </source>
</evidence>
<dbReference type="SUPFAM" id="SSF51735">
    <property type="entry name" value="NAD(P)-binding Rossmann-fold domains"/>
    <property type="match status" value="1"/>
</dbReference>
<accession>A0ABS3VN15</accession>
<dbReference type="InterPro" id="IPR009081">
    <property type="entry name" value="PP-bd_ACP"/>
</dbReference>